<evidence type="ECO:0000256" key="1">
    <source>
        <dbReference type="ARBA" id="ARBA00009732"/>
    </source>
</evidence>
<dbReference type="GO" id="GO:0019379">
    <property type="term" value="P:sulfate assimilation, phosphoadenylyl sulfate reduction by phosphoadenylyl-sulfate reductase (thioredoxin)"/>
    <property type="evidence" value="ECO:0007669"/>
    <property type="project" value="InterPro"/>
</dbReference>
<gene>
    <name evidence="5" type="ORF">LCGC14_2320220</name>
</gene>
<comment type="pathway">
    <text evidence="3">Sulfur metabolism; hydrogen sulfide biosynthesis; sulfite from sulfate.</text>
</comment>
<dbReference type="NCBIfam" id="NF002537">
    <property type="entry name" value="PRK02090.1"/>
    <property type="match status" value="1"/>
</dbReference>
<dbReference type="NCBIfam" id="TIGR00434">
    <property type="entry name" value="cysH"/>
    <property type="match status" value="1"/>
</dbReference>
<name>A0A0F9CI28_9ZZZZ</name>
<feature type="domain" description="Phosphoadenosine phosphosulphate reductase" evidence="4">
    <location>
        <begin position="39"/>
        <end position="206"/>
    </location>
</feature>
<feature type="non-terminal residue" evidence="5">
    <location>
        <position position="244"/>
    </location>
</feature>
<comment type="similarity">
    <text evidence="1">Belongs to the PAPS reductase family. CysH subfamily.</text>
</comment>
<dbReference type="EMBL" id="LAZR01033132">
    <property type="protein sequence ID" value="KKL48968.1"/>
    <property type="molecule type" value="Genomic_DNA"/>
</dbReference>
<dbReference type="SUPFAM" id="SSF52402">
    <property type="entry name" value="Adenine nucleotide alpha hydrolases-like"/>
    <property type="match status" value="1"/>
</dbReference>
<organism evidence="5">
    <name type="scientific">marine sediment metagenome</name>
    <dbReference type="NCBI Taxonomy" id="412755"/>
    <lineage>
        <taxon>unclassified sequences</taxon>
        <taxon>metagenomes</taxon>
        <taxon>ecological metagenomes</taxon>
    </lineage>
</organism>
<dbReference type="PIRSF" id="PIRSF000857">
    <property type="entry name" value="PAPS_reductase"/>
    <property type="match status" value="1"/>
</dbReference>
<dbReference type="InterPro" id="IPR002500">
    <property type="entry name" value="PAPS_reduct_dom"/>
</dbReference>
<comment type="caution">
    <text evidence="5">The sequence shown here is derived from an EMBL/GenBank/DDBJ whole genome shotgun (WGS) entry which is preliminary data.</text>
</comment>
<evidence type="ECO:0000313" key="5">
    <source>
        <dbReference type="EMBL" id="KKL48968.1"/>
    </source>
</evidence>
<proteinExistence type="inferred from homology"/>
<dbReference type="HAMAP" id="MF_00063">
    <property type="entry name" value="CysH"/>
    <property type="match status" value="1"/>
</dbReference>
<dbReference type="GO" id="GO:0004604">
    <property type="term" value="F:phosphoadenylyl-sulfate reductase (thioredoxin) activity"/>
    <property type="evidence" value="ECO:0007669"/>
    <property type="project" value="InterPro"/>
</dbReference>
<protein>
    <recommendedName>
        <fullName evidence="4">Phosphoadenosine phosphosulphate reductase domain-containing protein</fullName>
    </recommendedName>
</protein>
<dbReference type="AlphaFoldDB" id="A0A0F9CI28"/>
<dbReference type="Gene3D" id="3.40.50.620">
    <property type="entry name" value="HUPs"/>
    <property type="match status" value="1"/>
</dbReference>
<evidence type="ECO:0000256" key="2">
    <source>
        <dbReference type="ARBA" id="ARBA00023002"/>
    </source>
</evidence>
<dbReference type="CDD" id="cd23945">
    <property type="entry name" value="PAPS_reductase"/>
    <property type="match status" value="1"/>
</dbReference>
<reference evidence="5" key="1">
    <citation type="journal article" date="2015" name="Nature">
        <title>Complex archaea that bridge the gap between prokaryotes and eukaryotes.</title>
        <authorList>
            <person name="Spang A."/>
            <person name="Saw J.H."/>
            <person name="Jorgensen S.L."/>
            <person name="Zaremba-Niedzwiedzka K."/>
            <person name="Martijn J."/>
            <person name="Lind A.E."/>
            <person name="van Eijk R."/>
            <person name="Schleper C."/>
            <person name="Guy L."/>
            <person name="Ettema T.J."/>
        </authorList>
    </citation>
    <scope>NUCLEOTIDE SEQUENCE</scope>
</reference>
<accession>A0A0F9CI28</accession>
<dbReference type="GO" id="GO:0005737">
    <property type="term" value="C:cytoplasm"/>
    <property type="evidence" value="ECO:0007669"/>
    <property type="project" value="TreeGrafter"/>
</dbReference>
<evidence type="ECO:0000256" key="3">
    <source>
        <dbReference type="ARBA" id="ARBA00024327"/>
    </source>
</evidence>
<dbReference type="PANTHER" id="PTHR46509">
    <property type="entry name" value="PHOSPHOADENOSINE PHOSPHOSULFATE REDUCTASE"/>
    <property type="match status" value="1"/>
</dbReference>
<evidence type="ECO:0000259" key="4">
    <source>
        <dbReference type="Pfam" id="PF01507"/>
    </source>
</evidence>
<keyword evidence="2" id="KW-0560">Oxidoreductase</keyword>
<sequence length="244" mass="28072">MKQQDKFLLSDLNTLGREFADNSPEEILRWVWGSYGCNAVMSSSFQTQSVPLLHMISKVCPEMVIVFIDTGLHFPETLAFRDELQERFRLHLKVIRPEFGPGENDDQMYRDDPDRCCYIRKVRCMYTFLQDNEIGAWVTGIRRGQTPQRSNIAELQPRPDGILHIHPLARWTTAQVTEYINKHDLPVHPLFNKGYISIGCGPCTKPVAATDDERQGRWSWTNKTECGLLQPVHEHTESALNAKT</sequence>
<dbReference type="InterPro" id="IPR014729">
    <property type="entry name" value="Rossmann-like_a/b/a_fold"/>
</dbReference>
<dbReference type="InterPro" id="IPR004511">
    <property type="entry name" value="PAPS/APS_Rdtase"/>
</dbReference>
<dbReference type="PANTHER" id="PTHR46509:SF1">
    <property type="entry name" value="PHOSPHOADENOSINE PHOSPHOSULFATE REDUCTASE"/>
    <property type="match status" value="1"/>
</dbReference>
<dbReference type="Pfam" id="PF01507">
    <property type="entry name" value="PAPS_reduct"/>
    <property type="match status" value="1"/>
</dbReference>